<name>A0ACC0IQ91_9ERIC</name>
<protein>
    <submittedName>
        <fullName evidence="1">Uncharacterized protein</fullName>
    </submittedName>
</protein>
<sequence>MDLYIYINTYLYMKREINEKMCINKHIYMCMYIYIYLNYLCRRTKKRRRIRKRGEEVSMLRSPDLRAAESRSGRSSGSGRGGI</sequence>
<evidence type="ECO:0000313" key="1">
    <source>
        <dbReference type="EMBL" id="KAI8028082.1"/>
    </source>
</evidence>
<proteinExistence type="predicted"/>
<gene>
    <name evidence="1" type="ORF">LOK49_LG02G01245</name>
</gene>
<dbReference type="EMBL" id="CM045760">
    <property type="protein sequence ID" value="KAI8028082.1"/>
    <property type="molecule type" value="Genomic_DNA"/>
</dbReference>
<reference evidence="1 2" key="1">
    <citation type="journal article" date="2022" name="Plant J.">
        <title>Chromosome-level genome of Camellia lanceoleosa provides a valuable resource for understanding genome evolution and self-incompatibility.</title>
        <authorList>
            <person name="Gong W."/>
            <person name="Xiao S."/>
            <person name="Wang L."/>
            <person name="Liao Z."/>
            <person name="Chang Y."/>
            <person name="Mo W."/>
            <person name="Hu G."/>
            <person name="Li W."/>
            <person name="Zhao G."/>
            <person name="Zhu H."/>
            <person name="Hu X."/>
            <person name="Ji K."/>
            <person name="Xiang X."/>
            <person name="Song Q."/>
            <person name="Yuan D."/>
            <person name="Jin S."/>
            <person name="Zhang L."/>
        </authorList>
    </citation>
    <scope>NUCLEOTIDE SEQUENCE [LARGE SCALE GENOMIC DNA]</scope>
    <source>
        <strain evidence="1">SQ_2022a</strain>
    </source>
</reference>
<comment type="caution">
    <text evidence="1">The sequence shown here is derived from an EMBL/GenBank/DDBJ whole genome shotgun (WGS) entry which is preliminary data.</text>
</comment>
<dbReference type="Proteomes" id="UP001060215">
    <property type="component" value="Chromosome 3"/>
</dbReference>
<keyword evidence="2" id="KW-1185">Reference proteome</keyword>
<accession>A0ACC0IQ91</accession>
<organism evidence="1 2">
    <name type="scientific">Camellia lanceoleosa</name>
    <dbReference type="NCBI Taxonomy" id="1840588"/>
    <lineage>
        <taxon>Eukaryota</taxon>
        <taxon>Viridiplantae</taxon>
        <taxon>Streptophyta</taxon>
        <taxon>Embryophyta</taxon>
        <taxon>Tracheophyta</taxon>
        <taxon>Spermatophyta</taxon>
        <taxon>Magnoliopsida</taxon>
        <taxon>eudicotyledons</taxon>
        <taxon>Gunneridae</taxon>
        <taxon>Pentapetalae</taxon>
        <taxon>asterids</taxon>
        <taxon>Ericales</taxon>
        <taxon>Theaceae</taxon>
        <taxon>Camellia</taxon>
    </lineage>
</organism>
<evidence type="ECO:0000313" key="2">
    <source>
        <dbReference type="Proteomes" id="UP001060215"/>
    </source>
</evidence>